<proteinExistence type="inferred from homology"/>
<reference evidence="9 10" key="1">
    <citation type="submission" date="2019-04" db="EMBL/GenBank/DDBJ databases">
        <title>Streptomyces lasaliensis sp. nov., an Actinomycete isolated from soil which produces the polyether antibiotic lasalocid.</title>
        <authorList>
            <person name="Erwin G."/>
            <person name="Haber C."/>
        </authorList>
    </citation>
    <scope>NUCLEOTIDE SEQUENCE [LARGE SCALE GENOMIC DNA]</scope>
    <source>
        <strain evidence="9 10">X-537</strain>
    </source>
</reference>
<evidence type="ECO:0000256" key="6">
    <source>
        <dbReference type="SAM" id="MobiDB-lite"/>
    </source>
</evidence>
<dbReference type="Pfam" id="PF08281">
    <property type="entry name" value="Sigma70_r4_2"/>
    <property type="match status" value="1"/>
</dbReference>
<evidence type="ECO:0000313" key="10">
    <source>
        <dbReference type="Proteomes" id="UP000305929"/>
    </source>
</evidence>
<accession>A0A4U5WPP9</accession>
<dbReference type="InterPro" id="IPR052704">
    <property type="entry name" value="ECF_Sigma-70_Domain"/>
</dbReference>
<dbReference type="InterPro" id="IPR013324">
    <property type="entry name" value="RNA_pol_sigma_r3/r4-like"/>
</dbReference>
<dbReference type="PANTHER" id="PTHR30173">
    <property type="entry name" value="SIGMA 19 FACTOR"/>
    <property type="match status" value="1"/>
</dbReference>
<dbReference type="Pfam" id="PF04542">
    <property type="entry name" value="Sigma70_r2"/>
    <property type="match status" value="1"/>
</dbReference>
<feature type="domain" description="RNA polymerase sigma-70 region 2" evidence="7">
    <location>
        <begin position="20"/>
        <end position="83"/>
    </location>
</feature>
<dbReference type="SUPFAM" id="SSF88659">
    <property type="entry name" value="Sigma3 and sigma4 domains of RNA polymerase sigma factors"/>
    <property type="match status" value="1"/>
</dbReference>
<dbReference type="InterPro" id="IPR013249">
    <property type="entry name" value="RNA_pol_sigma70_r4_t2"/>
</dbReference>
<keyword evidence="10" id="KW-1185">Reference proteome</keyword>
<protein>
    <submittedName>
        <fullName evidence="9">Sigma-70 family RNA polymerase sigma factor</fullName>
    </submittedName>
</protein>
<comment type="subunit">
    <text evidence="2">Interacts transiently with the RNA polymerase catalytic core formed by RpoA, RpoB, RpoC and RpoZ (2 alpha, 1 beta, 1 beta' and 1 omega subunit) to form the RNA polymerase holoenzyme that can initiate transcription.</text>
</comment>
<evidence type="ECO:0000256" key="3">
    <source>
        <dbReference type="ARBA" id="ARBA00023015"/>
    </source>
</evidence>
<dbReference type="Gene3D" id="1.10.1740.10">
    <property type="match status" value="1"/>
</dbReference>
<dbReference type="Gene3D" id="1.10.10.10">
    <property type="entry name" value="Winged helix-like DNA-binding domain superfamily/Winged helix DNA-binding domain"/>
    <property type="match status" value="1"/>
</dbReference>
<dbReference type="AlphaFoldDB" id="A0A4U5WPP9"/>
<sequence length="331" mass="35395">MTDDHGGRVRTTDETLADRFEEHRPHLKAVAYRMLGSLAEAEDAVQETWLRLGRSDTADVRNLGGWLTTVTGRICLDLLRSRTARREQPIGEDSTFVPDPVVRPLSAVDPEQEALRSDAVALALLVVLETLEPAERLAFVLHDLFAVPFEDIAGIVERSPAAARQLASRARRRVQGATPSAERDLARQRAVVDAFLAASRAGDFEALVAVLDPDVVLRADAGEKVRGLAVSKLVRGAREVAGQSLLFRHFAPYARVALVGDAVGVVNVVDGRLVSVMAVTVAGGRVVALDILADEERVAALDVPDLASLEPAHPTAPDDPGSPGDLDGRGA</sequence>
<evidence type="ECO:0000259" key="7">
    <source>
        <dbReference type="Pfam" id="PF04542"/>
    </source>
</evidence>
<dbReference type="InterPro" id="IPR014284">
    <property type="entry name" value="RNA_pol_sigma-70_dom"/>
</dbReference>
<organism evidence="9 10">
    <name type="scientific">Streptomyces lasalocidi</name>
    <name type="common">Streptomyces lasaliensis</name>
    <dbReference type="NCBI Taxonomy" id="324833"/>
    <lineage>
        <taxon>Bacteria</taxon>
        <taxon>Bacillati</taxon>
        <taxon>Actinomycetota</taxon>
        <taxon>Actinomycetes</taxon>
        <taxon>Kitasatosporales</taxon>
        <taxon>Streptomycetaceae</taxon>
        <taxon>Streptomyces</taxon>
    </lineage>
</organism>
<gene>
    <name evidence="9" type="ORF">E4U91_32165</name>
</gene>
<keyword evidence="3" id="KW-0805">Transcription regulation</keyword>
<dbReference type="Gene3D" id="3.10.450.50">
    <property type="match status" value="1"/>
</dbReference>
<keyword evidence="5" id="KW-0804">Transcription</keyword>
<dbReference type="OrthoDB" id="3211555at2"/>
<evidence type="ECO:0000256" key="1">
    <source>
        <dbReference type="ARBA" id="ARBA00010641"/>
    </source>
</evidence>
<dbReference type="InterPro" id="IPR013325">
    <property type="entry name" value="RNA_pol_sigma_r2"/>
</dbReference>
<dbReference type="RefSeq" id="WP_137310063.1">
    <property type="nucleotide sequence ID" value="NZ_SZNQ01000001.1"/>
</dbReference>
<dbReference type="InterPro" id="IPR032710">
    <property type="entry name" value="NTF2-like_dom_sf"/>
</dbReference>
<dbReference type="InterPro" id="IPR036388">
    <property type="entry name" value="WH-like_DNA-bd_sf"/>
</dbReference>
<comment type="caution">
    <text evidence="9">The sequence shown here is derived from an EMBL/GenBank/DDBJ whole genome shotgun (WGS) entry which is preliminary data.</text>
</comment>
<keyword evidence="4" id="KW-0731">Sigma factor</keyword>
<dbReference type="EMBL" id="SZNQ01000001">
    <property type="protein sequence ID" value="TKT04235.1"/>
    <property type="molecule type" value="Genomic_DNA"/>
</dbReference>
<evidence type="ECO:0000259" key="8">
    <source>
        <dbReference type="Pfam" id="PF08281"/>
    </source>
</evidence>
<dbReference type="GO" id="GO:0016987">
    <property type="term" value="F:sigma factor activity"/>
    <property type="evidence" value="ECO:0007669"/>
    <property type="project" value="UniProtKB-KW"/>
</dbReference>
<feature type="region of interest" description="Disordered" evidence="6">
    <location>
        <begin position="308"/>
        <end position="331"/>
    </location>
</feature>
<evidence type="ECO:0000313" key="9">
    <source>
        <dbReference type="EMBL" id="TKT04235.1"/>
    </source>
</evidence>
<comment type="similarity">
    <text evidence="1">Belongs to the sigma-70 factor family. ECF subfamily.</text>
</comment>
<dbReference type="Proteomes" id="UP000305929">
    <property type="component" value="Unassembled WGS sequence"/>
</dbReference>
<dbReference type="GO" id="GO:0003677">
    <property type="term" value="F:DNA binding"/>
    <property type="evidence" value="ECO:0007669"/>
    <property type="project" value="InterPro"/>
</dbReference>
<dbReference type="PANTHER" id="PTHR30173:SF43">
    <property type="entry name" value="ECF RNA POLYMERASE SIGMA FACTOR SIGI-RELATED"/>
    <property type="match status" value="1"/>
</dbReference>
<dbReference type="SUPFAM" id="SSF88946">
    <property type="entry name" value="Sigma2 domain of RNA polymerase sigma factors"/>
    <property type="match status" value="1"/>
</dbReference>
<dbReference type="GO" id="GO:0006352">
    <property type="term" value="P:DNA-templated transcription initiation"/>
    <property type="evidence" value="ECO:0007669"/>
    <property type="project" value="InterPro"/>
</dbReference>
<dbReference type="NCBIfam" id="TIGR02937">
    <property type="entry name" value="sigma70-ECF"/>
    <property type="match status" value="1"/>
</dbReference>
<evidence type="ECO:0000256" key="4">
    <source>
        <dbReference type="ARBA" id="ARBA00023082"/>
    </source>
</evidence>
<name>A0A4U5WPP9_STRLS</name>
<evidence type="ECO:0000256" key="5">
    <source>
        <dbReference type="ARBA" id="ARBA00023163"/>
    </source>
</evidence>
<dbReference type="InterPro" id="IPR007627">
    <property type="entry name" value="RNA_pol_sigma70_r2"/>
</dbReference>
<evidence type="ECO:0000256" key="2">
    <source>
        <dbReference type="ARBA" id="ARBA00011344"/>
    </source>
</evidence>
<feature type="domain" description="RNA polymerase sigma factor 70 region 4 type 2" evidence="8">
    <location>
        <begin position="123"/>
        <end position="173"/>
    </location>
</feature>
<dbReference type="SUPFAM" id="SSF54427">
    <property type="entry name" value="NTF2-like"/>
    <property type="match status" value="1"/>
</dbReference>